<evidence type="ECO:0000256" key="1">
    <source>
        <dbReference type="ARBA" id="ARBA00000966"/>
    </source>
</evidence>
<comment type="catalytic activity">
    <reaction evidence="1">
        <text>Endohydrolysis of (1-&gt;4)-beta-D-glucosidic linkages in cellulose, lichenin and cereal beta-D-glucans.</text>
        <dbReference type="EC" id="3.2.1.4"/>
    </reaction>
</comment>
<keyword evidence="10" id="KW-0732">Signal</keyword>
<dbReference type="ExpressionAtlas" id="A0A1D6LWS0">
    <property type="expression patterns" value="baseline and differential"/>
</dbReference>
<feature type="compositionally biased region" description="Low complexity" evidence="9">
    <location>
        <begin position="146"/>
        <end position="162"/>
    </location>
</feature>
<evidence type="ECO:0000313" key="12">
    <source>
        <dbReference type="EMBL" id="AQK83669.1"/>
    </source>
</evidence>
<feature type="chain" id="PRO_5011173820" description="cellulase" evidence="10">
    <location>
        <begin position="26"/>
        <end position="172"/>
    </location>
</feature>
<evidence type="ECO:0000256" key="7">
    <source>
        <dbReference type="ARBA" id="ARBA00023295"/>
    </source>
</evidence>
<proteinExistence type="inferred from homology"/>
<dbReference type="GO" id="GO:0008810">
    <property type="term" value="F:cellulase activity"/>
    <property type="evidence" value="ECO:0007669"/>
    <property type="project" value="UniProtKB-EC"/>
</dbReference>
<keyword evidence="8" id="KW-0624">Polysaccharide degradation</keyword>
<dbReference type="InterPro" id="IPR001701">
    <property type="entry name" value="Glyco_hydro_9"/>
</dbReference>
<keyword evidence="5" id="KW-0136">Cellulose degradation</keyword>
<feature type="signal peptide" evidence="10">
    <location>
        <begin position="1"/>
        <end position="25"/>
    </location>
</feature>
<feature type="compositionally biased region" description="Low complexity" evidence="9">
    <location>
        <begin position="127"/>
        <end position="139"/>
    </location>
</feature>
<dbReference type="Gene3D" id="1.50.10.10">
    <property type="match status" value="1"/>
</dbReference>
<accession>A0A1D6LWS0</accession>
<evidence type="ECO:0000256" key="3">
    <source>
        <dbReference type="ARBA" id="ARBA00012601"/>
    </source>
</evidence>
<dbReference type="PANTHER" id="PTHR22298">
    <property type="entry name" value="ENDO-1,4-BETA-GLUCANASE"/>
    <property type="match status" value="1"/>
</dbReference>
<sequence>MARLVSTATKAMAVVVLAAASAALAAHDYGDALHKSILFFEGQRSGRLPPNQRLRWRQDSAIHDGAEAGVDLTGGYYDAGDNVKFGFPMAFTATLMSWGLIDFGRSFGAHEAEARDAVRWAGPATAPTRSPTRGPCSSSPSPPPTSTRRCSACSPTSPSTPTQRSTDERAAS</sequence>
<dbReference type="Pfam" id="PF00759">
    <property type="entry name" value="Glyco_hydro_9"/>
    <property type="match status" value="1"/>
</dbReference>
<evidence type="ECO:0000256" key="9">
    <source>
        <dbReference type="SAM" id="MobiDB-lite"/>
    </source>
</evidence>
<organism evidence="12">
    <name type="scientific">Zea mays</name>
    <name type="common">Maize</name>
    <dbReference type="NCBI Taxonomy" id="4577"/>
    <lineage>
        <taxon>Eukaryota</taxon>
        <taxon>Viridiplantae</taxon>
        <taxon>Streptophyta</taxon>
        <taxon>Embryophyta</taxon>
        <taxon>Tracheophyta</taxon>
        <taxon>Spermatophyta</taxon>
        <taxon>Magnoliopsida</taxon>
        <taxon>Liliopsida</taxon>
        <taxon>Poales</taxon>
        <taxon>Poaceae</taxon>
        <taxon>PACMAD clade</taxon>
        <taxon>Panicoideae</taxon>
        <taxon>Andropogonodae</taxon>
        <taxon>Andropogoneae</taxon>
        <taxon>Tripsacinae</taxon>
        <taxon>Zea</taxon>
    </lineage>
</organism>
<name>A0A1D6LWS0_MAIZE</name>
<evidence type="ECO:0000259" key="11">
    <source>
        <dbReference type="Pfam" id="PF00759"/>
    </source>
</evidence>
<dbReference type="EMBL" id="CM000782">
    <property type="protein sequence ID" value="AQK83669.1"/>
    <property type="molecule type" value="Genomic_DNA"/>
</dbReference>
<evidence type="ECO:0000256" key="8">
    <source>
        <dbReference type="ARBA" id="ARBA00023326"/>
    </source>
</evidence>
<evidence type="ECO:0000256" key="10">
    <source>
        <dbReference type="SAM" id="SignalP"/>
    </source>
</evidence>
<dbReference type="GO" id="GO:0030245">
    <property type="term" value="P:cellulose catabolic process"/>
    <property type="evidence" value="ECO:0007669"/>
    <property type="project" value="UniProtKB-KW"/>
</dbReference>
<feature type="region of interest" description="Disordered" evidence="9">
    <location>
        <begin position="119"/>
        <end position="172"/>
    </location>
</feature>
<dbReference type="EC" id="3.2.1.4" evidence="3"/>
<keyword evidence="4" id="KW-0378">Hydrolase</keyword>
<evidence type="ECO:0000256" key="2">
    <source>
        <dbReference type="ARBA" id="ARBA00007072"/>
    </source>
</evidence>
<comment type="similarity">
    <text evidence="2">Belongs to the glycosyl hydrolase 9 (cellulase E) family.</text>
</comment>
<dbReference type="AlphaFoldDB" id="A0A1D6LWS0"/>
<evidence type="ECO:0000256" key="4">
    <source>
        <dbReference type="ARBA" id="ARBA00022801"/>
    </source>
</evidence>
<protein>
    <recommendedName>
        <fullName evidence="3">cellulase</fullName>
        <ecNumber evidence="3">3.2.1.4</ecNumber>
    </recommendedName>
</protein>
<feature type="domain" description="Glycoside hydrolase family 9" evidence="11">
    <location>
        <begin position="29"/>
        <end position="121"/>
    </location>
</feature>
<dbReference type="InterPro" id="IPR008928">
    <property type="entry name" value="6-hairpin_glycosidase_sf"/>
</dbReference>
<keyword evidence="6" id="KW-0119">Carbohydrate metabolism</keyword>
<dbReference type="InterPro" id="IPR012341">
    <property type="entry name" value="6hp_glycosidase-like_sf"/>
</dbReference>
<evidence type="ECO:0000256" key="6">
    <source>
        <dbReference type="ARBA" id="ARBA00023277"/>
    </source>
</evidence>
<keyword evidence="7" id="KW-0326">Glycosidase</keyword>
<dbReference type="SUPFAM" id="SSF48208">
    <property type="entry name" value="Six-hairpin glycosidases"/>
    <property type="match status" value="1"/>
</dbReference>
<evidence type="ECO:0000256" key="5">
    <source>
        <dbReference type="ARBA" id="ARBA00023001"/>
    </source>
</evidence>
<gene>
    <name evidence="12" type="ORF">ZEAMMB73_Zm00001d037338</name>
</gene>
<reference evidence="12" key="1">
    <citation type="submission" date="2015-12" db="EMBL/GenBank/DDBJ databases">
        <title>Update maize B73 reference genome by single molecule sequencing technologies.</title>
        <authorList>
            <consortium name="Maize Genome Sequencing Project"/>
            <person name="Ware D."/>
        </authorList>
    </citation>
    <scope>NUCLEOTIDE SEQUENCE</scope>
    <source>
        <tissue evidence="12">Seedling</tissue>
    </source>
</reference>